<comment type="similarity">
    <text evidence="7">Belongs to the binding-protein-dependent transport system permease family.</text>
</comment>
<evidence type="ECO:0000256" key="3">
    <source>
        <dbReference type="ARBA" id="ARBA00022475"/>
    </source>
</evidence>
<evidence type="ECO:0000259" key="8">
    <source>
        <dbReference type="PROSITE" id="PS50928"/>
    </source>
</evidence>
<dbReference type="EMBL" id="VTWH01000004">
    <property type="protein sequence ID" value="KAA0969017.1"/>
    <property type="molecule type" value="Genomic_DNA"/>
</dbReference>
<evidence type="ECO:0000256" key="4">
    <source>
        <dbReference type="ARBA" id="ARBA00022692"/>
    </source>
</evidence>
<dbReference type="SUPFAM" id="SSF161098">
    <property type="entry name" value="MetI-like"/>
    <property type="match status" value="1"/>
</dbReference>
<keyword evidence="5 7" id="KW-1133">Transmembrane helix</keyword>
<feature type="transmembrane region" description="Helical" evidence="7">
    <location>
        <begin position="69"/>
        <end position="93"/>
    </location>
</feature>
<name>A0A5B0DQD7_9HYPH</name>
<keyword evidence="6 7" id="KW-0472">Membrane</keyword>
<keyword evidence="4 7" id="KW-0812">Transmembrane</keyword>
<protein>
    <submittedName>
        <fullName evidence="9">Carbohydrate ABC transporter permease</fullName>
    </submittedName>
</protein>
<dbReference type="GO" id="GO:0055085">
    <property type="term" value="P:transmembrane transport"/>
    <property type="evidence" value="ECO:0007669"/>
    <property type="project" value="InterPro"/>
</dbReference>
<sequence>MRDTPFVMVLRWVCLILALVVMLFPIYWMLNTALKPSSEIFQYPPTFWSANWSLDAFWTVLTERPIGRYFLNSLIVATGTTVLSLCIASLAAYGLTRFPIRIEALIILSLLFIKMLPEALLVVPFFQLIAGAGLLNNYIALILVYSSFALPFAVWMLVGFFRAIPRELDEAGIMDGASRIGTFALVVLPLAKPGLVAVAMVTFLTAWNAYLWSLVLTTAPSMYVLPVGIATLKGEYQVNWNELMAAAVIAVVPVLAIYSILERHLVAGITAGAVKG</sequence>
<organism evidence="9 10">
    <name type="scientific">Aureimonas fodinaquatilis</name>
    <dbReference type="NCBI Taxonomy" id="2565783"/>
    <lineage>
        <taxon>Bacteria</taxon>
        <taxon>Pseudomonadati</taxon>
        <taxon>Pseudomonadota</taxon>
        <taxon>Alphaproteobacteria</taxon>
        <taxon>Hyphomicrobiales</taxon>
        <taxon>Aurantimonadaceae</taxon>
        <taxon>Aureimonas</taxon>
    </lineage>
</organism>
<dbReference type="PANTHER" id="PTHR32243">
    <property type="entry name" value="MALTOSE TRANSPORT SYSTEM PERMEASE-RELATED"/>
    <property type="match status" value="1"/>
</dbReference>
<feature type="transmembrane region" description="Helical" evidence="7">
    <location>
        <begin position="105"/>
        <end position="126"/>
    </location>
</feature>
<evidence type="ECO:0000256" key="2">
    <source>
        <dbReference type="ARBA" id="ARBA00022448"/>
    </source>
</evidence>
<dbReference type="OrthoDB" id="9804370at2"/>
<gene>
    <name evidence="9" type="ORF">FPY71_15815</name>
</gene>
<feature type="transmembrane region" description="Helical" evidence="7">
    <location>
        <begin position="12"/>
        <end position="30"/>
    </location>
</feature>
<comment type="caution">
    <text evidence="9">The sequence shown here is derived from an EMBL/GenBank/DDBJ whole genome shotgun (WGS) entry which is preliminary data.</text>
</comment>
<feature type="transmembrane region" description="Helical" evidence="7">
    <location>
        <begin position="182"/>
        <end position="204"/>
    </location>
</feature>
<keyword evidence="3" id="KW-1003">Cell membrane</keyword>
<proteinExistence type="inferred from homology"/>
<dbReference type="Gene3D" id="1.10.3720.10">
    <property type="entry name" value="MetI-like"/>
    <property type="match status" value="1"/>
</dbReference>
<keyword evidence="2 7" id="KW-0813">Transport</keyword>
<evidence type="ECO:0000256" key="6">
    <source>
        <dbReference type="ARBA" id="ARBA00023136"/>
    </source>
</evidence>
<dbReference type="GO" id="GO:0005886">
    <property type="term" value="C:plasma membrane"/>
    <property type="evidence" value="ECO:0007669"/>
    <property type="project" value="UniProtKB-SubCell"/>
</dbReference>
<keyword evidence="10" id="KW-1185">Reference proteome</keyword>
<comment type="subcellular location">
    <subcellularLocation>
        <location evidence="1 7">Cell membrane</location>
        <topology evidence="1 7">Multi-pass membrane protein</topology>
    </subcellularLocation>
</comment>
<dbReference type="AlphaFoldDB" id="A0A5B0DQD7"/>
<evidence type="ECO:0000313" key="9">
    <source>
        <dbReference type="EMBL" id="KAA0969017.1"/>
    </source>
</evidence>
<accession>A0A5B0DQD7</accession>
<reference evidence="9 10" key="1">
    <citation type="submission" date="2019-08" db="EMBL/GenBank/DDBJ databases">
        <title>Aureimonas fodiniaquatilis sp. nov., isolated from a coal mine wastewater.</title>
        <authorList>
            <person name="Kim W."/>
        </authorList>
    </citation>
    <scope>NUCLEOTIDE SEQUENCE [LARGE SCALE GENOMIC DNA]</scope>
    <source>
        <strain evidence="9 10">CAU 1482</strain>
    </source>
</reference>
<evidence type="ECO:0000256" key="7">
    <source>
        <dbReference type="RuleBase" id="RU363032"/>
    </source>
</evidence>
<evidence type="ECO:0000256" key="5">
    <source>
        <dbReference type="ARBA" id="ARBA00022989"/>
    </source>
</evidence>
<dbReference type="Proteomes" id="UP000324738">
    <property type="component" value="Unassembled WGS sequence"/>
</dbReference>
<dbReference type="PANTHER" id="PTHR32243:SF18">
    <property type="entry name" value="INNER MEMBRANE ABC TRANSPORTER PERMEASE PROTEIN YCJP"/>
    <property type="match status" value="1"/>
</dbReference>
<dbReference type="PROSITE" id="PS50928">
    <property type="entry name" value="ABC_TM1"/>
    <property type="match status" value="1"/>
</dbReference>
<dbReference type="InterPro" id="IPR035906">
    <property type="entry name" value="MetI-like_sf"/>
</dbReference>
<dbReference type="InterPro" id="IPR000515">
    <property type="entry name" value="MetI-like"/>
</dbReference>
<dbReference type="CDD" id="cd06261">
    <property type="entry name" value="TM_PBP2"/>
    <property type="match status" value="1"/>
</dbReference>
<dbReference type="RefSeq" id="WP_149301290.1">
    <property type="nucleotide sequence ID" value="NZ_VTWH01000004.1"/>
</dbReference>
<dbReference type="InterPro" id="IPR050901">
    <property type="entry name" value="BP-dep_ABC_trans_perm"/>
</dbReference>
<evidence type="ECO:0000256" key="1">
    <source>
        <dbReference type="ARBA" id="ARBA00004651"/>
    </source>
</evidence>
<feature type="transmembrane region" description="Helical" evidence="7">
    <location>
        <begin position="243"/>
        <end position="261"/>
    </location>
</feature>
<dbReference type="Pfam" id="PF00528">
    <property type="entry name" value="BPD_transp_1"/>
    <property type="match status" value="1"/>
</dbReference>
<evidence type="ECO:0000313" key="10">
    <source>
        <dbReference type="Proteomes" id="UP000324738"/>
    </source>
</evidence>
<feature type="transmembrane region" description="Helical" evidence="7">
    <location>
        <begin position="210"/>
        <end position="231"/>
    </location>
</feature>
<feature type="domain" description="ABC transmembrane type-1" evidence="8">
    <location>
        <begin position="70"/>
        <end position="261"/>
    </location>
</feature>
<feature type="transmembrane region" description="Helical" evidence="7">
    <location>
        <begin position="138"/>
        <end position="161"/>
    </location>
</feature>